<keyword evidence="1" id="KW-0812">Transmembrane</keyword>
<evidence type="ECO:0000313" key="3">
    <source>
        <dbReference type="Proteomes" id="UP000626844"/>
    </source>
</evidence>
<feature type="transmembrane region" description="Helical" evidence="1">
    <location>
        <begin position="213"/>
        <end position="237"/>
    </location>
</feature>
<gene>
    <name evidence="2" type="ORF">IC621_12385</name>
</gene>
<feature type="transmembrane region" description="Helical" evidence="1">
    <location>
        <begin position="20"/>
        <end position="39"/>
    </location>
</feature>
<organism evidence="2 3">
    <name type="scientific">Metabacillus arenae</name>
    <dbReference type="NCBI Taxonomy" id="2771434"/>
    <lineage>
        <taxon>Bacteria</taxon>
        <taxon>Bacillati</taxon>
        <taxon>Bacillota</taxon>
        <taxon>Bacilli</taxon>
        <taxon>Bacillales</taxon>
        <taxon>Bacillaceae</taxon>
        <taxon>Metabacillus</taxon>
    </lineage>
</organism>
<dbReference type="Proteomes" id="UP000626844">
    <property type="component" value="Unassembled WGS sequence"/>
</dbReference>
<accession>A0A926RXI4</accession>
<proteinExistence type="predicted"/>
<feature type="transmembrane region" description="Helical" evidence="1">
    <location>
        <begin position="95"/>
        <end position="116"/>
    </location>
</feature>
<sequence length="244" mass="28332">MNLLVRNEFMKLKRLKSVYLVLLFGFFPYIVNTMGLFFMDIEFDWEKYYMFVYNQYAVLLPTVIFIFSGFYFNIEFKNKTVLNWMAYPYNKFQLIISKILAIYFLLFGISFVNHIIHLTTLWLVFKNDILFSELLTLFLTSMIFTVLSLLIIPIAGLVAFMTKNIVVVMILGVASFFIMTVLLGADLSIIFPFSYIYRISIQTYISSMGYSEIGLQTGGAVILAAYVSISLLGLYLYSKKVRVF</sequence>
<dbReference type="AlphaFoldDB" id="A0A926RXI4"/>
<reference evidence="2" key="1">
    <citation type="submission" date="2020-09" db="EMBL/GenBank/DDBJ databases">
        <title>A novel bacterium of genus Bacillus, isolated from South China Sea.</title>
        <authorList>
            <person name="Huang H."/>
            <person name="Mo K."/>
            <person name="Hu Y."/>
        </authorList>
    </citation>
    <scope>NUCLEOTIDE SEQUENCE</scope>
    <source>
        <strain evidence="2">IB182487</strain>
    </source>
</reference>
<dbReference type="RefSeq" id="WP_191158632.1">
    <property type="nucleotide sequence ID" value="NZ_JACXAI010000015.1"/>
</dbReference>
<keyword evidence="1" id="KW-1133">Transmembrane helix</keyword>
<protein>
    <submittedName>
        <fullName evidence="2">ABC transporter permease</fullName>
    </submittedName>
</protein>
<evidence type="ECO:0000313" key="2">
    <source>
        <dbReference type="EMBL" id="MBD1381031.1"/>
    </source>
</evidence>
<dbReference type="EMBL" id="JACXAI010000015">
    <property type="protein sequence ID" value="MBD1381031.1"/>
    <property type="molecule type" value="Genomic_DNA"/>
</dbReference>
<name>A0A926RXI4_9BACI</name>
<keyword evidence="3" id="KW-1185">Reference proteome</keyword>
<feature type="transmembrane region" description="Helical" evidence="1">
    <location>
        <begin position="167"/>
        <end position="193"/>
    </location>
</feature>
<comment type="caution">
    <text evidence="2">The sequence shown here is derived from an EMBL/GenBank/DDBJ whole genome shotgun (WGS) entry which is preliminary data.</text>
</comment>
<evidence type="ECO:0000256" key="1">
    <source>
        <dbReference type="SAM" id="Phobius"/>
    </source>
</evidence>
<feature type="transmembrane region" description="Helical" evidence="1">
    <location>
        <begin position="136"/>
        <end position="160"/>
    </location>
</feature>
<keyword evidence="1" id="KW-0472">Membrane</keyword>
<feature type="transmembrane region" description="Helical" evidence="1">
    <location>
        <begin position="51"/>
        <end position="74"/>
    </location>
</feature>
<dbReference type="Pfam" id="PF12730">
    <property type="entry name" value="ABC2_membrane_4"/>
    <property type="match status" value="1"/>
</dbReference>